<reference evidence="2 3" key="1">
    <citation type="submission" date="2023-11" db="EMBL/GenBank/DDBJ databases">
        <title>Draft genome of Azohydromonas lata strain H1 (DSM1123), a polyhydroxyalkanoate producer.</title>
        <authorList>
            <person name="Traversa D."/>
            <person name="D'Addabbo P."/>
            <person name="Pazzani C."/>
            <person name="Manzari C."/>
            <person name="Chiara M."/>
            <person name="Scrascia M."/>
        </authorList>
    </citation>
    <scope>NUCLEOTIDE SEQUENCE [LARGE SCALE GENOMIC DNA]</scope>
    <source>
        <strain evidence="2 3">H1</strain>
    </source>
</reference>
<gene>
    <name evidence="2" type="ORF">SM757_33635</name>
</gene>
<feature type="chain" id="PRO_5045057485" description="Lipoprotein" evidence="1">
    <location>
        <begin position="26"/>
        <end position="148"/>
    </location>
</feature>
<dbReference type="PROSITE" id="PS51257">
    <property type="entry name" value="PROKAR_LIPOPROTEIN"/>
    <property type="match status" value="1"/>
</dbReference>
<keyword evidence="3" id="KW-1185">Reference proteome</keyword>
<dbReference type="Proteomes" id="UP001293718">
    <property type="component" value="Unassembled WGS sequence"/>
</dbReference>
<dbReference type="RefSeq" id="WP_322468667.1">
    <property type="nucleotide sequence ID" value="NZ_JAXOJX010000122.1"/>
</dbReference>
<protein>
    <recommendedName>
        <fullName evidence="4">Lipoprotein</fullName>
    </recommendedName>
</protein>
<feature type="signal peptide" evidence="1">
    <location>
        <begin position="1"/>
        <end position="25"/>
    </location>
</feature>
<evidence type="ECO:0000313" key="2">
    <source>
        <dbReference type="EMBL" id="MDZ5461529.1"/>
    </source>
</evidence>
<evidence type="ECO:0000256" key="1">
    <source>
        <dbReference type="SAM" id="SignalP"/>
    </source>
</evidence>
<dbReference type="EMBL" id="JAXOJX010000122">
    <property type="protein sequence ID" value="MDZ5461529.1"/>
    <property type="molecule type" value="Genomic_DNA"/>
</dbReference>
<keyword evidence="1" id="KW-0732">Signal</keyword>
<name>A0ABU5IRL7_9BURK</name>
<comment type="caution">
    <text evidence="2">The sequence shown here is derived from an EMBL/GenBank/DDBJ whole genome shotgun (WGS) entry which is preliminary data.</text>
</comment>
<evidence type="ECO:0008006" key="4">
    <source>
        <dbReference type="Google" id="ProtNLM"/>
    </source>
</evidence>
<evidence type="ECO:0000313" key="3">
    <source>
        <dbReference type="Proteomes" id="UP001293718"/>
    </source>
</evidence>
<proteinExistence type="predicted"/>
<sequence length="148" mass="15594">MPAVTKFALPAGIVAALLLSGCASMNPTPQTTAEDYATKQNADRVLIAEERRRKALHILMQDVRTAFWRTASAQKLRNEVHAPLADAATALEDARKAEAGRLQASLGMEPTPEGSAAVPLAQPTQSVAASLKQWDGAQVLAIAAPAAR</sequence>
<accession>A0ABU5IRL7</accession>
<organism evidence="2 3">
    <name type="scientific">Azohydromonas lata</name>
    <dbReference type="NCBI Taxonomy" id="45677"/>
    <lineage>
        <taxon>Bacteria</taxon>
        <taxon>Pseudomonadati</taxon>
        <taxon>Pseudomonadota</taxon>
        <taxon>Betaproteobacteria</taxon>
        <taxon>Burkholderiales</taxon>
        <taxon>Sphaerotilaceae</taxon>
        <taxon>Azohydromonas</taxon>
    </lineage>
</organism>